<protein>
    <submittedName>
        <fullName evidence="2">Uncharacterized protein</fullName>
    </submittedName>
</protein>
<feature type="region of interest" description="Disordered" evidence="1">
    <location>
        <begin position="22"/>
        <end position="45"/>
    </location>
</feature>
<dbReference type="PROSITE" id="PS51257">
    <property type="entry name" value="PROKAR_LIPOPROTEIN"/>
    <property type="match status" value="1"/>
</dbReference>
<evidence type="ECO:0000313" key="2">
    <source>
        <dbReference type="EMBL" id="EPC72136.1"/>
    </source>
</evidence>
<accession>A0A8E0ME25</accession>
<dbReference type="EMBL" id="ANKD01000578">
    <property type="protein sequence ID" value="EPC72136.1"/>
    <property type="molecule type" value="Genomic_DNA"/>
</dbReference>
<reference evidence="2 3" key="1">
    <citation type="journal article" date="2013" name="PLoS ONE">
        <title>Lactobacillus paracasei comparative genomics: towards species pan-genome definition and exploitation of diversity.</title>
        <authorList>
            <person name="Smokvina T."/>
            <person name="Wels M."/>
            <person name="Polka J."/>
            <person name="Chervaux C."/>
            <person name="Brisse S."/>
            <person name="Boekhorst J."/>
            <person name="van Hylckama Vlieg J.E."/>
            <person name="Siezen R.J."/>
        </authorList>
    </citation>
    <scope>NUCLEOTIDE SEQUENCE [LARGE SCALE GENOMIC DNA]</scope>
    <source>
        <strain evidence="2 3">Lpp71</strain>
    </source>
</reference>
<organism evidence="2 3">
    <name type="scientific">Lacticaseibacillus paracasei subsp. paracasei Lpp71</name>
    <dbReference type="NCBI Taxonomy" id="1256207"/>
    <lineage>
        <taxon>Bacteria</taxon>
        <taxon>Bacillati</taxon>
        <taxon>Bacillota</taxon>
        <taxon>Bacilli</taxon>
        <taxon>Lactobacillales</taxon>
        <taxon>Lactobacillaceae</taxon>
        <taxon>Lacticaseibacillus</taxon>
    </lineage>
</organism>
<feature type="non-terminal residue" evidence="2">
    <location>
        <position position="45"/>
    </location>
</feature>
<evidence type="ECO:0000313" key="3">
    <source>
        <dbReference type="Proteomes" id="UP000014252"/>
    </source>
</evidence>
<evidence type="ECO:0000256" key="1">
    <source>
        <dbReference type="SAM" id="MobiDB-lite"/>
    </source>
</evidence>
<dbReference type="Proteomes" id="UP000014252">
    <property type="component" value="Unassembled WGS sequence"/>
</dbReference>
<sequence length="45" mass="4746">MKRFWKILTTIFVLGLVLVGCGKSSSSSSSSQKQTTVKIGVVGAD</sequence>
<proteinExistence type="predicted"/>
<gene>
    <name evidence="2" type="ORF">Lpp71_11545</name>
</gene>
<name>A0A8E0ME25_LACPA</name>
<comment type="caution">
    <text evidence="2">The sequence shown here is derived from an EMBL/GenBank/DDBJ whole genome shotgun (WGS) entry which is preliminary data.</text>
</comment>
<dbReference type="AlphaFoldDB" id="A0A8E0ME25"/>